<dbReference type="EMBL" id="FQXM01000026">
    <property type="protein sequence ID" value="SHH96657.1"/>
    <property type="molecule type" value="Genomic_DNA"/>
</dbReference>
<sequence>MSSVVTTYRLKQETKDKIKIQLSSLGLTQEEYFNKVVSIMELENVKQNNIFAVNSTELQEITSRLYNLFIGLCDQGNSFLSNKDSEIQELNNRYKDMLLTKENVISSLKKEVKDASLSLNSLQKEVDKNKKDLFKVKDDNKNILHQLEMSLKDKTSLLEEYKQKNQDLLNMMEGYKDYKKKSEELKSNTNSLINTIKANNHTIENLNKSTNELKDKYKNDLSILKDKFTLEKDKAIVELEKTHQKHLEIVHHKHNEEIQGYQEKYKKLLEQLDKESNTNLKE</sequence>
<dbReference type="Proteomes" id="UP000184447">
    <property type="component" value="Unassembled WGS sequence"/>
</dbReference>
<accession>A0A1M5X9X5</accession>
<evidence type="ECO:0000313" key="3">
    <source>
        <dbReference type="Proteomes" id="UP000184447"/>
    </source>
</evidence>
<organism evidence="2 3">
    <name type="scientific">Clostridium grantii DSM 8605</name>
    <dbReference type="NCBI Taxonomy" id="1121316"/>
    <lineage>
        <taxon>Bacteria</taxon>
        <taxon>Bacillati</taxon>
        <taxon>Bacillota</taxon>
        <taxon>Clostridia</taxon>
        <taxon>Eubacteriales</taxon>
        <taxon>Clostridiaceae</taxon>
        <taxon>Clostridium</taxon>
    </lineage>
</organism>
<dbReference type="RefSeq" id="WP_073340019.1">
    <property type="nucleotide sequence ID" value="NZ_FQXM01000026.1"/>
</dbReference>
<name>A0A1M5X9X5_9CLOT</name>
<evidence type="ECO:0000256" key="1">
    <source>
        <dbReference type="SAM" id="Coils"/>
    </source>
</evidence>
<evidence type="ECO:0000313" key="2">
    <source>
        <dbReference type="EMBL" id="SHH96657.1"/>
    </source>
</evidence>
<feature type="coiled-coil region" evidence="1">
    <location>
        <begin position="251"/>
        <end position="278"/>
    </location>
</feature>
<gene>
    <name evidence="2" type="ORF">SAMN02745207_03482</name>
</gene>
<feature type="coiled-coil region" evidence="1">
    <location>
        <begin position="80"/>
        <end position="178"/>
    </location>
</feature>
<proteinExistence type="predicted"/>
<keyword evidence="1" id="KW-0175">Coiled coil</keyword>
<keyword evidence="3" id="KW-1185">Reference proteome</keyword>
<dbReference type="AlphaFoldDB" id="A0A1M5X9X5"/>
<protein>
    <submittedName>
        <fullName evidence="2">Uncharacterized protein</fullName>
    </submittedName>
</protein>
<dbReference type="OrthoDB" id="1902246at2"/>
<reference evidence="2 3" key="1">
    <citation type="submission" date="2016-11" db="EMBL/GenBank/DDBJ databases">
        <authorList>
            <person name="Jaros S."/>
            <person name="Januszkiewicz K."/>
            <person name="Wedrychowicz H."/>
        </authorList>
    </citation>
    <scope>NUCLEOTIDE SEQUENCE [LARGE SCALE GENOMIC DNA]</scope>
    <source>
        <strain evidence="2 3">DSM 8605</strain>
    </source>
</reference>